<keyword evidence="1" id="KW-1133">Transmembrane helix</keyword>
<evidence type="ECO:0000256" key="1">
    <source>
        <dbReference type="SAM" id="Phobius"/>
    </source>
</evidence>
<sequence length="140" mass="15822">MDKFYVKLIIVFCLINGIGIAYSHVLERWGIENIVGLTGNILLALATFISYYYNRKAIGVKSNHVFIRMVYLSTLIKLLICLAAVVTYVYLYRGHLTKGTILLFFFLYVLYTVLETTSLIRKPGSRIDEGGGEEDAGPEE</sequence>
<organism evidence="2 3">
    <name type="scientific">Compostibacter hankyongensis</name>
    <dbReference type="NCBI Taxonomy" id="1007089"/>
    <lineage>
        <taxon>Bacteria</taxon>
        <taxon>Pseudomonadati</taxon>
        <taxon>Bacteroidota</taxon>
        <taxon>Chitinophagia</taxon>
        <taxon>Chitinophagales</taxon>
        <taxon>Chitinophagaceae</taxon>
        <taxon>Compostibacter</taxon>
    </lineage>
</organism>
<feature type="transmembrane region" description="Helical" evidence="1">
    <location>
        <begin position="96"/>
        <end position="114"/>
    </location>
</feature>
<evidence type="ECO:0000313" key="2">
    <source>
        <dbReference type="EMBL" id="GAA4320853.1"/>
    </source>
</evidence>
<accession>A0ABP8GAX1</accession>
<keyword evidence="3" id="KW-1185">Reference proteome</keyword>
<protein>
    <recommendedName>
        <fullName evidence="4">ATP synthase subunit I</fullName>
    </recommendedName>
</protein>
<reference evidence="3" key="1">
    <citation type="journal article" date="2019" name="Int. J. Syst. Evol. Microbiol.">
        <title>The Global Catalogue of Microorganisms (GCM) 10K type strain sequencing project: providing services to taxonomists for standard genome sequencing and annotation.</title>
        <authorList>
            <consortium name="The Broad Institute Genomics Platform"/>
            <consortium name="The Broad Institute Genome Sequencing Center for Infectious Disease"/>
            <person name="Wu L."/>
            <person name="Ma J."/>
        </authorList>
    </citation>
    <scope>NUCLEOTIDE SEQUENCE [LARGE SCALE GENOMIC DNA]</scope>
    <source>
        <strain evidence="3">JCM 17664</strain>
    </source>
</reference>
<dbReference type="EMBL" id="BAABFN010000022">
    <property type="protein sequence ID" value="GAA4320853.1"/>
    <property type="molecule type" value="Genomic_DNA"/>
</dbReference>
<feature type="transmembrane region" description="Helical" evidence="1">
    <location>
        <begin position="33"/>
        <end position="53"/>
    </location>
</feature>
<gene>
    <name evidence="2" type="ORF">GCM10023143_35320</name>
</gene>
<keyword evidence="1" id="KW-0472">Membrane</keyword>
<feature type="transmembrane region" description="Helical" evidence="1">
    <location>
        <begin position="65"/>
        <end position="90"/>
    </location>
</feature>
<dbReference type="RefSeq" id="WP_344981894.1">
    <property type="nucleotide sequence ID" value="NZ_BAABFN010000022.1"/>
</dbReference>
<keyword evidence="1" id="KW-0812">Transmembrane</keyword>
<comment type="caution">
    <text evidence="2">The sequence shown here is derived from an EMBL/GenBank/DDBJ whole genome shotgun (WGS) entry which is preliminary data.</text>
</comment>
<dbReference type="Proteomes" id="UP001501207">
    <property type="component" value="Unassembled WGS sequence"/>
</dbReference>
<evidence type="ECO:0000313" key="3">
    <source>
        <dbReference type="Proteomes" id="UP001501207"/>
    </source>
</evidence>
<evidence type="ECO:0008006" key="4">
    <source>
        <dbReference type="Google" id="ProtNLM"/>
    </source>
</evidence>
<proteinExistence type="predicted"/>
<name>A0ABP8GAX1_9BACT</name>